<evidence type="ECO:0000313" key="4">
    <source>
        <dbReference type="Proteomes" id="UP001432322"/>
    </source>
</evidence>
<feature type="transmembrane region" description="Helical" evidence="1">
    <location>
        <begin position="152"/>
        <end position="169"/>
    </location>
</feature>
<dbReference type="AlphaFoldDB" id="A0AAV5W1E0"/>
<comment type="caution">
    <text evidence="3">The sequence shown here is derived from an EMBL/GenBank/DDBJ whole genome shotgun (WGS) entry which is preliminary data.</text>
</comment>
<organism evidence="3 4">
    <name type="scientific">Pristionchus fissidentatus</name>
    <dbReference type="NCBI Taxonomy" id="1538716"/>
    <lineage>
        <taxon>Eukaryota</taxon>
        <taxon>Metazoa</taxon>
        <taxon>Ecdysozoa</taxon>
        <taxon>Nematoda</taxon>
        <taxon>Chromadorea</taxon>
        <taxon>Rhabditida</taxon>
        <taxon>Rhabditina</taxon>
        <taxon>Diplogasteromorpha</taxon>
        <taxon>Diplogasteroidea</taxon>
        <taxon>Neodiplogasteridae</taxon>
        <taxon>Pristionchus</taxon>
    </lineage>
</organism>
<dbReference type="InterPro" id="IPR019402">
    <property type="entry name" value="CWH43_N"/>
</dbReference>
<sequence>ISASIVSIMAIVNIWILPVFISFYSVLTLLICYSICAIYGHAPPRWPNLNDIKRFAPESGMHCMMMNHLANMFSIWVYLKHREILSYLGPTHSRWRSLSFFTMLIGFWASFSIQISANFPVSNDYSNLLKVDSFQSYKIQSIEGWANLSSNLLISMYITLHALISLSVVDPSVPRK</sequence>
<feature type="domain" description="CWH43-like N-terminal" evidence="2">
    <location>
        <begin position="14"/>
        <end position="125"/>
    </location>
</feature>
<keyword evidence="1" id="KW-1133">Transmembrane helix</keyword>
<dbReference type="Proteomes" id="UP001432322">
    <property type="component" value="Unassembled WGS sequence"/>
</dbReference>
<accession>A0AAV5W1E0</accession>
<keyword evidence="4" id="KW-1185">Reference proteome</keyword>
<dbReference type="Pfam" id="PF10277">
    <property type="entry name" value="Frag1"/>
    <property type="match status" value="1"/>
</dbReference>
<evidence type="ECO:0000313" key="3">
    <source>
        <dbReference type="EMBL" id="GMT24298.1"/>
    </source>
</evidence>
<proteinExistence type="predicted"/>
<protein>
    <recommendedName>
        <fullName evidence="2">CWH43-like N-terminal domain-containing protein</fullName>
    </recommendedName>
</protein>
<dbReference type="EMBL" id="BTSY01000004">
    <property type="protein sequence ID" value="GMT24298.1"/>
    <property type="molecule type" value="Genomic_DNA"/>
</dbReference>
<reference evidence="3" key="1">
    <citation type="submission" date="2023-10" db="EMBL/GenBank/DDBJ databases">
        <title>Genome assembly of Pristionchus species.</title>
        <authorList>
            <person name="Yoshida K."/>
            <person name="Sommer R.J."/>
        </authorList>
    </citation>
    <scope>NUCLEOTIDE SEQUENCE</scope>
    <source>
        <strain evidence="3">RS5133</strain>
    </source>
</reference>
<feature type="transmembrane region" description="Helical" evidence="1">
    <location>
        <begin position="12"/>
        <end position="39"/>
    </location>
</feature>
<name>A0AAV5W1E0_9BILA</name>
<evidence type="ECO:0000256" key="1">
    <source>
        <dbReference type="SAM" id="Phobius"/>
    </source>
</evidence>
<keyword evidence="1" id="KW-0472">Membrane</keyword>
<feature type="non-terminal residue" evidence="3">
    <location>
        <position position="176"/>
    </location>
</feature>
<feature type="non-terminal residue" evidence="3">
    <location>
        <position position="1"/>
    </location>
</feature>
<feature type="transmembrane region" description="Helical" evidence="1">
    <location>
        <begin position="100"/>
        <end position="119"/>
    </location>
</feature>
<keyword evidence="1" id="KW-0812">Transmembrane</keyword>
<gene>
    <name evidence="3" type="ORF">PFISCL1PPCAC_15595</name>
</gene>
<evidence type="ECO:0000259" key="2">
    <source>
        <dbReference type="Pfam" id="PF10277"/>
    </source>
</evidence>